<keyword evidence="2" id="KW-1185">Reference proteome</keyword>
<dbReference type="AlphaFoldDB" id="A0A1M5D950"/>
<name>A0A1M5D950_9BACE</name>
<dbReference type="EMBL" id="FQTV01000011">
    <property type="protein sequence ID" value="SHF63427.1"/>
    <property type="molecule type" value="Genomic_DNA"/>
</dbReference>
<proteinExistence type="predicted"/>
<gene>
    <name evidence="1" type="ORF">SAMN05444405_11198</name>
</gene>
<protein>
    <submittedName>
        <fullName evidence="1">Uncharacterized protein</fullName>
    </submittedName>
</protein>
<evidence type="ECO:0000313" key="2">
    <source>
        <dbReference type="Proteomes" id="UP000184509"/>
    </source>
</evidence>
<reference evidence="1 2" key="1">
    <citation type="submission" date="2016-11" db="EMBL/GenBank/DDBJ databases">
        <authorList>
            <person name="Jaros S."/>
            <person name="Januszkiewicz K."/>
            <person name="Wedrychowicz H."/>
        </authorList>
    </citation>
    <scope>NUCLEOTIDE SEQUENCE [LARGE SCALE GENOMIC DNA]</scope>
    <source>
        <strain evidence="1 2">DSM 26991</strain>
    </source>
</reference>
<evidence type="ECO:0000313" key="1">
    <source>
        <dbReference type="EMBL" id="SHF63427.1"/>
    </source>
</evidence>
<dbReference type="Proteomes" id="UP000184509">
    <property type="component" value="Unassembled WGS sequence"/>
</dbReference>
<accession>A0A1M5D950</accession>
<organism evidence="1 2">
    <name type="scientific">Bacteroides luti</name>
    <dbReference type="NCBI Taxonomy" id="1297750"/>
    <lineage>
        <taxon>Bacteria</taxon>
        <taxon>Pseudomonadati</taxon>
        <taxon>Bacteroidota</taxon>
        <taxon>Bacteroidia</taxon>
        <taxon>Bacteroidales</taxon>
        <taxon>Bacteroidaceae</taxon>
        <taxon>Bacteroides</taxon>
    </lineage>
</organism>
<sequence length="48" mass="5599">MQLHFKFGSLIAKPNPIEYTKGKRSKDSGSKIENQDFIEVRVLFEEEN</sequence>